<evidence type="ECO:0000313" key="1">
    <source>
        <dbReference type="EMBL" id="NEZ58255.1"/>
    </source>
</evidence>
<proteinExistence type="predicted"/>
<sequence>MNPVNQLSTLINGQLNPLRKLKRDLAYDAHDAWRALTQRNELSKIINQKEIRFIGLRRSGNHAVLHWIKAQIPNVKFLNNVSVETSPFRHYHLHFPHKGFHDEAWGKFQPKDCFIYSYEDYSVAEIVHSSTEKKHDLYIGKTQNRYNVLVLRDPFNLLASRLRKNYLDVKTEGISLIDMWIEHAKEYVGETSYLGNQKVVINYNYWFSDKDYRQGVAEALDINFSDAGLDYVSSYGGGSSFDQQGLSGNAQTMDVTNRWQTFAEDERFLLLLKNEELLHYSNQIFGIMPGTEAM</sequence>
<dbReference type="AlphaFoldDB" id="A0A6M0RPS9"/>
<evidence type="ECO:0000313" key="2">
    <source>
        <dbReference type="Proteomes" id="UP000481033"/>
    </source>
</evidence>
<evidence type="ECO:0008006" key="3">
    <source>
        <dbReference type="Google" id="ProtNLM"/>
    </source>
</evidence>
<reference evidence="1 2" key="1">
    <citation type="journal article" date="2020" name="Microb. Ecol.">
        <title>Ecogenomics of the Marine Benthic Filamentous Cyanobacterium Adonisia.</title>
        <authorList>
            <person name="Walter J.M."/>
            <person name="Coutinho F.H."/>
            <person name="Leomil L."/>
            <person name="Hargreaves P.I."/>
            <person name="Campeao M.E."/>
            <person name="Vieira V.V."/>
            <person name="Silva B.S."/>
            <person name="Fistarol G.O."/>
            <person name="Salomon P.S."/>
            <person name="Sawabe T."/>
            <person name="Mino S."/>
            <person name="Hosokawa M."/>
            <person name="Miyashita H."/>
            <person name="Maruyama F."/>
            <person name="van Verk M.C."/>
            <person name="Dutilh B.E."/>
            <person name="Thompson C.C."/>
            <person name="Thompson F.L."/>
        </authorList>
    </citation>
    <scope>NUCLEOTIDE SEQUENCE [LARGE SCALE GENOMIC DNA]</scope>
    <source>
        <strain evidence="1 2">CCMR0081</strain>
    </source>
</reference>
<gene>
    <name evidence="1" type="ORF">DXZ20_21945</name>
</gene>
<dbReference type="RefSeq" id="WP_163700695.1">
    <property type="nucleotide sequence ID" value="NZ_QXHD01000004.1"/>
</dbReference>
<comment type="caution">
    <text evidence="1">The sequence shown here is derived from an EMBL/GenBank/DDBJ whole genome shotgun (WGS) entry which is preliminary data.</text>
</comment>
<protein>
    <recommendedName>
        <fullName evidence="3">Sulfotransferase domain-containing protein</fullName>
    </recommendedName>
</protein>
<dbReference type="Proteomes" id="UP000481033">
    <property type="component" value="Unassembled WGS sequence"/>
</dbReference>
<keyword evidence="2" id="KW-1185">Reference proteome</keyword>
<accession>A0A6M0RPS9</accession>
<organism evidence="1 2">
    <name type="scientific">Adonisia turfae CCMR0081</name>
    <dbReference type="NCBI Taxonomy" id="2292702"/>
    <lineage>
        <taxon>Bacteria</taxon>
        <taxon>Bacillati</taxon>
        <taxon>Cyanobacteriota</taxon>
        <taxon>Adonisia</taxon>
        <taxon>Adonisia turfae</taxon>
    </lineage>
</organism>
<dbReference type="EMBL" id="QXHD01000004">
    <property type="protein sequence ID" value="NEZ58255.1"/>
    <property type="molecule type" value="Genomic_DNA"/>
</dbReference>
<name>A0A6M0RPS9_9CYAN</name>